<organism evidence="6 7">
    <name type="scientific">Candidatus Tanganyikabacteria bacterium</name>
    <dbReference type="NCBI Taxonomy" id="2961651"/>
    <lineage>
        <taxon>Bacteria</taxon>
        <taxon>Bacillati</taxon>
        <taxon>Candidatus Sericytochromatia</taxon>
        <taxon>Candidatus Tanganyikabacteria</taxon>
    </lineage>
</organism>
<sequence length="149" mass="16749">MTSDQARASIGERFSGAQVEGTSPIVATVQPEQWVALAQFVKETLGCRFFSYSTAVDWKEGLEVVARVDNVDDRIGVLMKTRLAPGVSSCPSLVPVYRGANWMERECYDMFGIRFEGHPDLRRILLSDDWEGHPLLKSYAVDTPHPPYR</sequence>
<dbReference type="EMBL" id="VGJX01000560">
    <property type="protein sequence ID" value="MBM3275400.1"/>
    <property type="molecule type" value="Genomic_DNA"/>
</dbReference>
<proteinExistence type="inferred from homology"/>
<comment type="function">
    <text evidence="4">NDH-1 shuttles electrons from NADH, via FMN and iron-sulfur (Fe-S) centers, to quinones in the respiratory chain.</text>
</comment>
<dbReference type="Pfam" id="PF00329">
    <property type="entry name" value="Complex1_30kDa"/>
    <property type="match status" value="1"/>
</dbReference>
<dbReference type="InterPro" id="IPR001268">
    <property type="entry name" value="NADH_UbQ_OxRdtase_30kDa_su"/>
</dbReference>
<dbReference type="PANTHER" id="PTHR10884:SF14">
    <property type="entry name" value="NADH DEHYDROGENASE [UBIQUINONE] IRON-SULFUR PROTEIN 3, MITOCHONDRIAL"/>
    <property type="match status" value="1"/>
</dbReference>
<accession>A0A937X755</accession>
<dbReference type="InterPro" id="IPR037232">
    <property type="entry name" value="NADH_quin_OxRdtase_su_C/D-like"/>
</dbReference>
<dbReference type="PROSITE" id="PS00542">
    <property type="entry name" value="COMPLEX1_30K"/>
    <property type="match status" value="1"/>
</dbReference>
<dbReference type="PANTHER" id="PTHR10884">
    <property type="entry name" value="NADH DEHYDROGENASE UBIQUINONE IRON-SULFUR PROTEIN 3"/>
    <property type="match status" value="1"/>
</dbReference>
<dbReference type="AlphaFoldDB" id="A0A937X755"/>
<gene>
    <name evidence="6" type="ORF">FJZ00_09615</name>
</gene>
<dbReference type="GO" id="GO:0008137">
    <property type="term" value="F:NADH dehydrogenase (ubiquinone) activity"/>
    <property type="evidence" value="ECO:0007669"/>
    <property type="project" value="InterPro"/>
</dbReference>
<dbReference type="Gene3D" id="3.30.460.80">
    <property type="entry name" value="NADH:ubiquinone oxidoreductase, 30kDa subunit"/>
    <property type="match status" value="1"/>
</dbReference>
<dbReference type="Proteomes" id="UP000703893">
    <property type="component" value="Unassembled WGS sequence"/>
</dbReference>
<protein>
    <recommendedName>
        <fullName evidence="4">NADH-quinone oxidoreductase</fullName>
        <ecNumber evidence="4">7.1.1.-</ecNumber>
    </recommendedName>
</protein>
<keyword evidence="3" id="KW-1278">Translocase</keyword>
<evidence type="ECO:0000256" key="2">
    <source>
        <dbReference type="ARBA" id="ARBA00022448"/>
    </source>
</evidence>
<keyword evidence="2 3" id="KW-0813">Transport</keyword>
<dbReference type="GO" id="GO:0048038">
    <property type="term" value="F:quinone binding"/>
    <property type="evidence" value="ECO:0007669"/>
    <property type="project" value="UniProtKB-KW"/>
</dbReference>
<dbReference type="EC" id="7.1.1.-" evidence="4"/>
<evidence type="ECO:0000313" key="6">
    <source>
        <dbReference type="EMBL" id="MBM3275400.1"/>
    </source>
</evidence>
<comment type="catalytic activity">
    <reaction evidence="4">
        <text>a quinone + NADH + 5 H(+)(in) = a quinol + NAD(+) + 4 H(+)(out)</text>
        <dbReference type="Rhea" id="RHEA:57888"/>
        <dbReference type="ChEBI" id="CHEBI:15378"/>
        <dbReference type="ChEBI" id="CHEBI:24646"/>
        <dbReference type="ChEBI" id="CHEBI:57540"/>
        <dbReference type="ChEBI" id="CHEBI:57945"/>
        <dbReference type="ChEBI" id="CHEBI:132124"/>
    </reaction>
</comment>
<keyword evidence="4" id="KW-0874">Quinone</keyword>
<name>A0A937X755_9BACT</name>
<evidence type="ECO:0000256" key="4">
    <source>
        <dbReference type="RuleBase" id="RU003582"/>
    </source>
</evidence>
<evidence type="ECO:0000256" key="1">
    <source>
        <dbReference type="ARBA" id="ARBA00007569"/>
    </source>
</evidence>
<dbReference type="SUPFAM" id="SSF143243">
    <property type="entry name" value="Nqo5-like"/>
    <property type="match status" value="1"/>
</dbReference>
<dbReference type="InterPro" id="IPR020396">
    <property type="entry name" value="NADH_UbQ_OxRdtase_CS"/>
</dbReference>
<feature type="domain" description="NADH:ubiquinone oxidoreductase 30kDa subunit" evidence="5">
    <location>
        <begin position="28"/>
        <end position="143"/>
    </location>
</feature>
<dbReference type="GO" id="GO:0016651">
    <property type="term" value="F:oxidoreductase activity, acting on NAD(P)H"/>
    <property type="evidence" value="ECO:0007669"/>
    <property type="project" value="InterPro"/>
</dbReference>
<evidence type="ECO:0000259" key="5">
    <source>
        <dbReference type="Pfam" id="PF00329"/>
    </source>
</evidence>
<evidence type="ECO:0000313" key="7">
    <source>
        <dbReference type="Proteomes" id="UP000703893"/>
    </source>
</evidence>
<comment type="caution">
    <text evidence="6">The sequence shown here is derived from an EMBL/GenBank/DDBJ whole genome shotgun (WGS) entry which is preliminary data.</text>
</comment>
<reference evidence="6 7" key="1">
    <citation type="submission" date="2019-03" db="EMBL/GenBank/DDBJ databases">
        <title>Lake Tanganyika Metagenome-Assembled Genomes (MAGs).</title>
        <authorList>
            <person name="Tran P."/>
        </authorList>
    </citation>
    <scope>NUCLEOTIDE SEQUENCE [LARGE SCALE GENOMIC DNA]</scope>
    <source>
        <strain evidence="6">K_DeepCast_65m_m2_236</strain>
    </source>
</reference>
<keyword evidence="3" id="KW-0520">NAD</keyword>
<comment type="similarity">
    <text evidence="1 3">Belongs to the complex I 30 kDa subunit family.</text>
</comment>
<evidence type="ECO:0000256" key="3">
    <source>
        <dbReference type="RuleBase" id="RU003456"/>
    </source>
</evidence>